<evidence type="ECO:0000313" key="3">
    <source>
        <dbReference type="Proteomes" id="UP000006201"/>
    </source>
</evidence>
<dbReference type="SMART" id="SM00028">
    <property type="entry name" value="TPR"/>
    <property type="match status" value="4"/>
</dbReference>
<dbReference type="Pfam" id="PF13759">
    <property type="entry name" value="2OG-FeII_Oxy_5"/>
    <property type="match status" value="1"/>
</dbReference>
<dbReference type="AlphaFoldDB" id="A4C5R5"/>
<dbReference type="PANTHER" id="PTHR44216:SF3">
    <property type="entry name" value="PROTEIN O-MANNOSYL-TRANSFERASE TMTC2"/>
    <property type="match status" value="1"/>
</dbReference>
<dbReference type="InterPro" id="IPR011990">
    <property type="entry name" value="TPR-like_helical_dom_sf"/>
</dbReference>
<dbReference type="Gene3D" id="1.25.40.10">
    <property type="entry name" value="Tetratricopeptide repeat domain"/>
    <property type="match status" value="3"/>
</dbReference>
<dbReference type="Proteomes" id="UP000006201">
    <property type="component" value="Unassembled WGS sequence"/>
</dbReference>
<comment type="caution">
    <text evidence="2">The sequence shown here is derived from an EMBL/GenBank/DDBJ whole genome shotgun (WGS) entry which is preliminary data.</text>
</comment>
<dbReference type="EMBL" id="AAOH01000002">
    <property type="protein sequence ID" value="EAR29319.1"/>
    <property type="molecule type" value="Genomic_DNA"/>
</dbReference>
<dbReference type="Gene3D" id="2.60.120.620">
    <property type="entry name" value="q2cbj1_9rhob like domain"/>
    <property type="match status" value="1"/>
</dbReference>
<dbReference type="RefSeq" id="WP_009837194.1">
    <property type="nucleotide sequence ID" value="NZ_AAOH01000002.1"/>
</dbReference>
<feature type="repeat" description="TPR" evidence="1">
    <location>
        <begin position="206"/>
        <end position="239"/>
    </location>
</feature>
<dbReference type="OrthoDB" id="549777at2"/>
<dbReference type="GO" id="GO:0000030">
    <property type="term" value="F:mannosyltransferase activity"/>
    <property type="evidence" value="ECO:0007669"/>
    <property type="project" value="TreeGrafter"/>
</dbReference>
<dbReference type="HOGENOM" id="CLU_029701_0_0_6"/>
<dbReference type="PANTHER" id="PTHR44216">
    <property type="entry name" value="PROTEIN O-MANNOSYL-TRANSFERASE TMTC2"/>
    <property type="match status" value="1"/>
</dbReference>
<accession>A4C5R5</accession>
<dbReference type="Pfam" id="PF13432">
    <property type="entry name" value="TPR_16"/>
    <property type="match status" value="1"/>
</dbReference>
<proteinExistence type="predicted"/>
<dbReference type="InterPro" id="IPR052384">
    <property type="entry name" value="TMTC_O-mannosyltransferase"/>
</dbReference>
<organism evidence="2 3">
    <name type="scientific">Pseudoalteromonas tunicata D2</name>
    <dbReference type="NCBI Taxonomy" id="87626"/>
    <lineage>
        <taxon>Bacteria</taxon>
        <taxon>Pseudomonadati</taxon>
        <taxon>Pseudomonadota</taxon>
        <taxon>Gammaproteobacteria</taxon>
        <taxon>Alteromonadales</taxon>
        <taxon>Pseudoalteromonadaceae</taxon>
        <taxon>Pseudoalteromonas</taxon>
    </lineage>
</organism>
<gene>
    <name evidence="2" type="ORF">PTD2_10904</name>
</gene>
<keyword evidence="3" id="KW-1185">Reference proteome</keyword>
<dbReference type="eggNOG" id="COG0457">
    <property type="taxonomic scope" value="Bacteria"/>
</dbReference>
<evidence type="ECO:0000313" key="2">
    <source>
        <dbReference type="EMBL" id="EAR29319.1"/>
    </source>
</evidence>
<sequence length="600" mass="68345">MSFSRSFQAAVTAFQNKEYDLAQSICEQLTKQIKNCEIFHLLALINKAKNKLDKSRYYFEIAVKYGSNNANIHANFANLLANLNDNQLAKKHYSIALKLDPEFSDVKVNFSLLLSKERNLSAALNLIDSEIEKRAQPQKLLKIKAKILQNCLEFNQSEALFRVCLAHDPSDYFCQINYVCVLRELEQYPLALSFLQQITIQQPQNSEIAFLTGCIYYDQQAYKEAEYFLKQALIFSPENIAAHEALNKLYWEQDQQALFLTSYEILKNTVPSAQLSYSKIAQQIQANQFEQAQVELNLLPNSIINTSGFTHLQAVIADRLGDKAKANDFYARAALADPGNLRLQIDFANLLIKQKKYLQALSILEPLSNLHFFNQELWAYKGICWRLLNNPKHNWLNNYEQFIQPINLGYPSGYDSQAHFLHELSDTLISLHTGKNQPLDQSVRQGTQTIGNLLNKKLTVIQEYKHLLTKAAHVYLNQLPTDPTHPLLSRNRGQFSFEGSWSVKLNSGGFHSNHVHPLGWISGPSYINVPKEINANDPTKAGWVKFGETALELGEDEHIGRMICPQSGFVVLFPSYMWHGTQPFNSLQTRLTAPVDISPQ</sequence>
<dbReference type="InterPro" id="IPR019734">
    <property type="entry name" value="TPR_rpt"/>
</dbReference>
<protein>
    <submittedName>
        <fullName evidence="2">TPR domain protein</fullName>
    </submittedName>
</protein>
<dbReference type="STRING" id="87626.PTD2_10904"/>
<dbReference type="PROSITE" id="PS50005">
    <property type="entry name" value="TPR"/>
    <property type="match status" value="2"/>
</dbReference>
<reference evidence="2 3" key="1">
    <citation type="submission" date="2006-02" db="EMBL/GenBank/DDBJ databases">
        <authorList>
            <person name="Moran M.A."/>
            <person name="Kjelleberg S."/>
            <person name="Egan S."/>
            <person name="Saunders N."/>
            <person name="Thomas T."/>
            <person name="Ferriera S."/>
            <person name="Johnson J."/>
            <person name="Kravitz S."/>
            <person name="Halpern A."/>
            <person name="Remington K."/>
            <person name="Beeson K."/>
            <person name="Tran B."/>
            <person name="Rogers Y.-H."/>
            <person name="Friedman R."/>
            <person name="Venter J.C."/>
        </authorList>
    </citation>
    <scope>NUCLEOTIDE SEQUENCE [LARGE SCALE GENOMIC DNA]</scope>
    <source>
        <strain evidence="2 3">D2</strain>
    </source>
</reference>
<dbReference type="GO" id="GO:0035269">
    <property type="term" value="P:protein O-linked glycosylation via mannose"/>
    <property type="evidence" value="ECO:0007669"/>
    <property type="project" value="TreeGrafter"/>
</dbReference>
<name>A4C5R5_9GAMM</name>
<dbReference type="SUPFAM" id="SSF48452">
    <property type="entry name" value="TPR-like"/>
    <property type="match status" value="2"/>
</dbReference>
<evidence type="ECO:0000256" key="1">
    <source>
        <dbReference type="PROSITE-ProRule" id="PRU00339"/>
    </source>
</evidence>
<feature type="repeat" description="TPR" evidence="1">
    <location>
        <begin position="70"/>
        <end position="103"/>
    </location>
</feature>
<dbReference type="InterPro" id="IPR012668">
    <property type="entry name" value="CHP02466"/>
</dbReference>
<keyword evidence="1" id="KW-0802">TPR repeat</keyword>